<reference evidence="2 3" key="1">
    <citation type="submission" date="2018-07" db="EMBL/GenBank/DDBJ databases">
        <title>Complete genome sequence of a Pseudomonas plecoglossicida strain pathogenic to the marine fish, Larimichthys crocea.</title>
        <authorList>
            <person name="Tao Z."/>
        </authorList>
    </citation>
    <scope>NUCLEOTIDE SEQUENCE [LARGE SCALE GENOMIC DNA]</scope>
    <source>
        <strain evidence="2 3">XSDHY-P</strain>
    </source>
</reference>
<dbReference type="EMBL" id="CP031146">
    <property type="protein sequence ID" value="AXM95575.1"/>
    <property type="molecule type" value="Genomic_DNA"/>
</dbReference>
<dbReference type="AlphaFoldDB" id="A0AAD0QVL7"/>
<accession>A0AAD0QVL7</accession>
<evidence type="ECO:0000259" key="1">
    <source>
        <dbReference type="Pfam" id="PF03235"/>
    </source>
</evidence>
<dbReference type="REBASE" id="267252">
    <property type="entry name" value="PplDHYPORF7080P"/>
</dbReference>
<dbReference type="Proteomes" id="UP000256503">
    <property type="component" value="Chromosome"/>
</dbReference>
<dbReference type="GeneID" id="49613175"/>
<evidence type="ECO:0000313" key="3">
    <source>
        <dbReference type="Proteomes" id="UP000256503"/>
    </source>
</evidence>
<dbReference type="PANTHER" id="PTHR39639">
    <property type="entry name" value="CHROMOSOME 16, WHOLE GENOME SHOTGUN SEQUENCE"/>
    <property type="match status" value="1"/>
</dbReference>
<organism evidence="2 3">
    <name type="scientific">Pseudomonas plecoglossicida</name>
    <dbReference type="NCBI Taxonomy" id="70775"/>
    <lineage>
        <taxon>Bacteria</taxon>
        <taxon>Pseudomonadati</taxon>
        <taxon>Pseudomonadota</taxon>
        <taxon>Gammaproteobacteria</taxon>
        <taxon>Pseudomonadales</taxon>
        <taxon>Pseudomonadaceae</taxon>
        <taxon>Pseudomonas</taxon>
    </lineage>
</organism>
<gene>
    <name evidence="2" type="ORF">DVB73_07060</name>
</gene>
<proteinExistence type="predicted"/>
<dbReference type="Pfam" id="PF03235">
    <property type="entry name" value="GmrSD_N"/>
    <property type="match status" value="1"/>
</dbReference>
<evidence type="ECO:0000313" key="2">
    <source>
        <dbReference type="EMBL" id="AXM95575.1"/>
    </source>
</evidence>
<sequence>MTEVKSNDQTTAVEDNLNEAPYEKVKERKVLIQPYDYAVRTLMDMIVEGDLKLDPDYQRNYRWPDDKASRFIESIALNIPVPVLYFAEEADGSFSVIDGQQRLTSLFRYLKPEEAKLIYPDSNLTALELDNLKLRPDLNKKAYTSLERDDRSLIAKRPIRCIVVLNESDATLKFEVFERLNTGSSQLTAQEVRNCIYNGSFSKVLKKLAKNTKFQEMISLPDASQRNMTDVELVLRFYAYRDMTSTTQYSDNYTEHLNNYMEENREVSKEKSEHLIALFEKTIDLLYEHLGAGVAFRKPLLLEDPANSRFAGNLINGSIFESQMISVSKLVESGKPIPVDLRDRILSAFKTSTYTDSVFQGTSQKAKVLRRNSTLSDILLA</sequence>
<dbReference type="PANTHER" id="PTHR39639:SF1">
    <property type="entry name" value="DUF262 DOMAIN-CONTAINING PROTEIN"/>
    <property type="match status" value="1"/>
</dbReference>
<dbReference type="InterPro" id="IPR004919">
    <property type="entry name" value="GmrSD_N"/>
</dbReference>
<protein>
    <submittedName>
        <fullName evidence="2">DUF262 domain-containing protein</fullName>
    </submittedName>
</protein>
<feature type="domain" description="GmrSD restriction endonucleases N-terminal" evidence="1">
    <location>
        <begin position="52"/>
        <end position="197"/>
    </location>
</feature>
<dbReference type="RefSeq" id="WP_016394520.1">
    <property type="nucleotide sequence ID" value="NZ_CP031146.1"/>
</dbReference>
<name>A0AAD0QVL7_PSEDL</name>